<dbReference type="EMBL" id="KN824304">
    <property type="protein sequence ID" value="KIM26686.1"/>
    <property type="molecule type" value="Genomic_DNA"/>
</dbReference>
<gene>
    <name evidence="1" type="ORF">M408DRAFT_179239</name>
</gene>
<reference evidence="1 2" key="1">
    <citation type="submission" date="2014-04" db="EMBL/GenBank/DDBJ databases">
        <authorList>
            <consortium name="DOE Joint Genome Institute"/>
            <person name="Kuo A."/>
            <person name="Zuccaro A."/>
            <person name="Kohler A."/>
            <person name="Nagy L.G."/>
            <person name="Floudas D."/>
            <person name="Copeland A."/>
            <person name="Barry K.W."/>
            <person name="Cichocki N."/>
            <person name="Veneault-Fourrey C."/>
            <person name="LaButti K."/>
            <person name="Lindquist E.A."/>
            <person name="Lipzen A."/>
            <person name="Lundell T."/>
            <person name="Morin E."/>
            <person name="Murat C."/>
            <person name="Sun H."/>
            <person name="Tunlid A."/>
            <person name="Henrissat B."/>
            <person name="Grigoriev I.V."/>
            <person name="Hibbett D.S."/>
            <person name="Martin F."/>
            <person name="Nordberg H.P."/>
            <person name="Cantor M.N."/>
            <person name="Hua S.X."/>
        </authorList>
    </citation>
    <scope>NUCLEOTIDE SEQUENCE [LARGE SCALE GENOMIC DNA]</scope>
    <source>
        <strain evidence="1 2">MAFF 305830</strain>
    </source>
</reference>
<protein>
    <submittedName>
        <fullName evidence="1">Uncharacterized protein</fullName>
    </submittedName>
</protein>
<dbReference type="Proteomes" id="UP000054097">
    <property type="component" value="Unassembled WGS sequence"/>
</dbReference>
<name>A0A0C3B5F1_SERVB</name>
<keyword evidence="2" id="KW-1185">Reference proteome</keyword>
<accession>A0A0C3B5F1</accession>
<proteinExistence type="predicted"/>
<organism evidence="1 2">
    <name type="scientific">Serendipita vermifera MAFF 305830</name>
    <dbReference type="NCBI Taxonomy" id="933852"/>
    <lineage>
        <taxon>Eukaryota</taxon>
        <taxon>Fungi</taxon>
        <taxon>Dikarya</taxon>
        <taxon>Basidiomycota</taxon>
        <taxon>Agaricomycotina</taxon>
        <taxon>Agaricomycetes</taxon>
        <taxon>Sebacinales</taxon>
        <taxon>Serendipitaceae</taxon>
        <taxon>Serendipita</taxon>
    </lineage>
</organism>
<dbReference type="AlphaFoldDB" id="A0A0C3B5F1"/>
<evidence type="ECO:0000313" key="2">
    <source>
        <dbReference type="Proteomes" id="UP000054097"/>
    </source>
</evidence>
<sequence>MDFRLRYDDSAQLPLRGRACRTSINHTHSLLRSVCLSRHSIHSWISGEIETQLIEEQRKAFVVWFSMNKSGTGAYMESMVTLAGARLPFRQLSQKQLRYSPPTSLSHSFFKIKT</sequence>
<dbReference type="HOGENOM" id="CLU_2122599_0_0_1"/>
<reference evidence="2" key="2">
    <citation type="submission" date="2015-01" db="EMBL/GenBank/DDBJ databases">
        <title>Evolutionary Origins and Diversification of the Mycorrhizal Mutualists.</title>
        <authorList>
            <consortium name="DOE Joint Genome Institute"/>
            <consortium name="Mycorrhizal Genomics Consortium"/>
            <person name="Kohler A."/>
            <person name="Kuo A."/>
            <person name="Nagy L.G."/>
            <person name="Floudas D."/>
            <person name="Copeland A."/>
            <person name="Barry K.W."/>
            <person name="Cichocki N."/>
            <person name="Veneault-Fourrey C."/>
            <person name="LaButti K."/>
            <person name="Lindquist E.A."/>
            <person name="Lipzen A."/>
            <person name="Lundell T."/>
            <person name="Morin E."/>
            <person name="Murat C."/>
            <person name="Riley R."/>
            <person name="Ohm R."/>
            <person name="Sun H."/>
            <person name="Tunlid A."/>
            <person name="Henrissat B."/>
            <person name="Grigoriev I.V."/>
            <person name="Hibbett D.S."/>
            <person name="Martin F."/>
        </authorList>
    </citation>
    <scope>NUCLEOTIDE SEQUENCE [LARGE SCALE GENOMIC DNA]</scope>
    <source>
        <strain evidence="2">MAFF 305830</strain>
    </source>
</reference>
<evidence type="ECO:0000313" key="1">
    <source>
        <dbReference type="EMBL" id="KIM26686.1"/>
    </source>
</evidence>